<dbReference type="KEGG" id="doe:DENOEST_2739"/>
<dbReference type="Pfam" id="PF12760">
    <property type="entry name" value="Zn_ribbon_IS1595"/>
    <property type="match status" value="1"/>
</dbReference>
<dbReference type="EMBL" id="LR778301">
    <property type="protein sequence ID" value="CAB1369904.1"/>
    <property type="molecule type" value="Genomic_DNA"/>
</dbReference>
<dbReference type="Proteomes" id="UP000515733">
    <property type="component" value="Chromosome"/>
</dbReference>
<evidence type="ECO:0000259" key="1">
    <source>
        <dbReference type="SMART" id="SM01126"/>
    </source>
</evidence>
<evidence type="ECO:0000313" key="2">
    <source>
        <dbReference type="EMBL" id="CAB1369904.1"/>
    </source>
</evidence>
<dbReference type="RefSeq" id="WP_183148258.1">
    <property type="nucleotide sequence ID" value="NZ_LR778301.1"/>
</dbReference>
<dbReference type="NCBIfam" id="NF033547">
    <property type="entry name" value="transpos_IS1595"/>
    <property type="match status" value="1"/>
</dbReference>
<gene>
    <name evidence="2" type="ORF">DENOEST_2739</name>
    <name evidence="3" type="ORF">DENOEST_3899</name>
</gene>
<evidence type="ECO:0000313" key="4">
    <source>
        <dbReference type="Proteomes" id="UP000515733"/>
    </source>
</evidence>
<organism evidence="2 4">
    <name type="scientific">Denitratisoma oestradiolicum</name>
    <dbReference type="NCBI Taxonomy" id="311182"/>
    <lineage>
        <taxon>Bacteria</taxon>
        <taxon>Pseudomonadati</taxon>
        <taxon>Pseudomonadota</taxon>
        <taxon>Betaproteobacteria</taxon>
        <taxon>Nitrosomonadales</taxon>
        <taxon>Sterolibacteriaceae</taxon>
        <taxon>Denitratisoma</taxon>
    </lineage>
</organism>
<dbReference type="EMBL" id="LR778301">
    <property type="protein sequence ID" value="CAB1371053.1"/>
    <property type="molecule type" value="Genomic_DNA"/>
</dbReference>
<dbReference type="AlphaFoldDB" id="A0A6S6XV31"/>
<sequence length="315" mass="35718">MKNRVQFQQGLSMAEFMERYGTEAKCETALVEQRWPSGFVCPCCRDTRHSRFERGGKRLWQCHRCRHQVSVTAGTIFENTKLPLTKWFLAMFFMTQSKNNISALSLKRHLGVSYDTAWLLKHKLMAVMGDAEAGRALDVRVEIDDAYLGGARAGKVGRGSENKVPFVAAVETTADGRPLFVRFDPMPFTHERIDAWASKTLAPTTHALSDGLPSFSVLANSVETHEAIVVGSGKQAAQHPKFRWVNTLISNFKTALSGTYHAFRFAKYAKRYFAEYAYRFNRRFDLRTIVVSLISDCARMLPHNESAIRLAETHR</sequence>
<evidence type="ECO:0000313" key="3">
    <source>
        <dbReference type="EMBL" id="CAB1371053.1"/>
    </source>
</evidence>
<name>A0A6S6XV31_9PROT</name>
<accession>A0A6S6XV31</accession>
<dbReference type="Pfam" id="PF12762">
    <property type="entry name" value="DDE_Tnp_IS1595"/>
    <property type="match status" value="1"/>
</dbReference>
<dbReference type="InterPro" id="IPR024442">
    <property type="entry name" value="Transposase_Zn_ribbon"/>
</dbReference>
<dbReference type="KEGG" id="doe:DENOEST_3899"/>
<feature type="domain" description="ISXO2-like transposase" evidence="1">
    <location>
        <begin position="135"/>
        <end position="281"/>
    </location>
</feature>
<dbReference type="SMART" id="SM01126">
    <property type="entry name" value="DDE_Tnp_IS1595"/>
    <property type="match status" value="1"/>
</dbReference>
<reference evidence="2 4" key="1">
    <citation type="submission" date="2020-03" db="EMBL/GenBank/DDBJ databases">
        <authorList>
            <consortium name="Genoscope - CEA"/>
            <person name="William W."/>
        </authorList>
    </citation>
    <scope>NUCLEOTIDE SEQUENCE [LARGE SCALE GENOMIC DNA]</scope>
    <source>
        <strain evidence="4">DSM 16959</strain>
        <strain evidence="2">DSM16959</strain>
    </source>
</reference>
<protein>
    <submittedName>
        <fullName evidence="2">Transposase</fullName>
    </submittedName>
</protein>
<dbReference type="InterPro" id="IPR024445">
    <property type="entry name" value="Tnp_ISXO2-like"/>
</dbReference>
<proteinExistence type="predicted"/>
<keyword evidence="4" id="KW-1185">Reference proteome</keyword>